<dbReference type="SMART" id="SM00646">
    <property type="entry name" value="Ami_3"/>
    <property type="match status" value="1"/>
</dbReference>
<dbReference type="InterPro" id="IPR050695">
    <property type="entry name" value="N-acetylmuramoyl_amidase_3"/>
</dbReference>
<name>A0A645B3C9_9ZZZZ</name>
<organism evidence="3">
    <name type="scientific">bioreactor metagenome</name>
    <dbReference type="NCBI Taxonomy" id="1076179"/>
    <lineage>
        <taxon>unclassified sequences</taxon>
        <taxon>metagenomes</taxon>
        <taxon>ecological metagenomes</taxon>
    </lineage>
</organism>
<gene>
    <name evidence="3" type="ORF">SDC9_105899</name>
</gene>
<accession>A0A645B3C9</accession>
<dbReference type="GO" id="GO:0008745">
    <property type="term" value="F:N-acetylmuramoyl-L-alanine amidase activity"/>
    <property type="evidence" value="ECO:0007669"/>
    <property type="project" value="InterPro"/>
</dbReference>
<dbReference type="PANTHER" id="PTHR30404">
    <property type="entry name" value="N-ACETYLMURAMOYL-L-ALANINE AMIDASE"/>
    <property type="match status" value="1"/>
</dbReference>
<dbReference type="FunFam" id="3.40.630.40:FF:000005">
    <property type="entry name" value="N-acetylmuramoyl-L-alanine amidase (AmiA)"/>
    <property type="match status" value="1"/>
</dbReference>
<dbReference type="CDD" id="cd02696">
    <property type="entry name" value="MurNAc-LAA"/>
    <property type="match status" value="1"/>
</dbReference>
<dbReference type="InterPro" id="IPR002508">
    <property type="entry name" value="MurNAc-LAA_cat"/>
</dbReference>
<feature type="domain" description="MurNAc-LAA" evidence="2">
    <location>
        <begin position="94"/>
        <end position="252"/>
    </location>
</feature>
<comment type="caution">
    <text evidence="3">The sequence shown here is derived from an EMBL/GenBank/DDBJ whole genome shotgun (WGS) entry which is preliminary data.</text>
</comment>
<dbReference type="SUPFAM" id="SSF53187">
    <property type="entry name" value="Zn-dependent exopeptidases"/>
    <property type="match status" value="1"/>
</dbReference>
<proteinExistence type="predicted"/>
<dbReference type="AlphaFoldDB" id="A0A645B3C9"/>
<dbReference type="EMBL" id="VSSQ01017104">
    <property type="protein sequence ID" value="MPM59061.1"/>
    <property type="molecule type" value="Genomic_DNA"/>
</dbReference>
<evidence type="ECO:0000259" key="2">
    <source>
        <dbReference type="SMART" id="SM00646"/>
    </source>
</evidence>
<keyword evidence="1" id="KW-0378">Hydrolase</keyword>
<evidence type="ECO:0000313" key="3">
    <source>
        <dbReference type="EMBL" id="MPM59061.1"/>
    </source>
</evidence>
<sequence length="388" mass="44092">MKCKIPTKYFFLFFCFVFLLPNSALQSQKKEFVLVLDAGHGGRDPGAVGKFSREKDITLSVVRLVGDLVEKRLPDVKVVYTRKTDVFIPLEERASIANNHHADMFISIHVNAAKSSAAYGAETYTLGLAKTQSNLDVAMAENSVMLLEDDYKTKYRGFDPSSVDSYIMFEFMMDTYLDNSITFATDIQKQFTQGAKRFDRGVRQAGFWVLHRSACPSVLIELGFISNYAEEMFLASNSGQNEMAESIYKAFARYKKTHDKKLNYSADDTPPVQTIRQEPKPEDTVERRQEPSAIPVEVKVKEDVPVYKIQIKASPVLLKNNHAEFKGLKDVDYFKESGMYKYTYGAETEYQKITKLKKDISTKFPDAFVIAFIGEKKITVAEALKFKK</sequence>
<dbReference type="Pfam" id="PF01520">
    <property type="entry name" value="Amidase_3"/>
    <property type="match status" value="1"/>
</dbReference>
<dbReference type="Gene3D" id="3.40.630.40">
    <property type="entry name" value="Zn-dependent exopeptidases"/>
    <property type="match status" value="1"/>
</dbReference>
<reference evidence="3" key="1">
    <citation type="submission" date="2019-08" db="EMBL/GenBank/DDBJ databases">
        <authorList>
            <person name="Kucharzyk K."/>
            <person name="Murdoch R.W."/>
            <person name="Higgins S."/>
            <person name="Loffler F."/>
        </authorList>
    </citation>
    <scope>NUCLEOTIDE SEQUENCE</scope>
</reference>
<dbReference type="GO" id="GO:0009253">
    <property type="term" value="P:peptidoglycan catabolic process"/>
    <property type="evidence" value="ECO:0007669"/>
    <property type="project" value="InterPro"/>
</dbReference>
<dbReference type="PANTHER" id="PTHR30404:SF0">
    <property type="entry name" value="N-ACETYLMURAMOYL-L-ALANINE AMIDASE AMIC"/>
    <property type="match status" value="1"/>
</dbReference>
<evidence type="ECO:0000256" key="1">
    <source>
        <dbReference type="ARBA" id="ARBA00022801"/>
    </source>
</evidence>
<dbReference type="GO" id="GO:0030288">
    <property type="term" value="C:outer membrane-bounded periplasmic space"/>
    <property type="evidence" value="ECO:0007669"/>
    <property type="project" value="TreeGrafter"/>
</dbReference>
<protein>
    <recommendedName>
        <fullName evidence="2">MurNAc-LAA domain-containing protein</fullName>
    </recommendedName>
</protein>